<dbReference type="InterPro" id="IPR029058">
    <property type="entry name" value="AB_hydrolase_fold"/>
</dbReference>
<protein>
    <recommendedName>
        <fullName evidence="3">AB hydrolase-1 domain-containing protein</fullName>
    </recommendedName>
</protein>
<name>A0A2S4PUR2_9PEZI</name>
<evidence type="ECO:0008006" key="3">
    <source>
        <dbReference type="Google" id="ProtNLM"/>
    </source>
</evidence>
<dbReference type="EMBL" id="PEDP01000501">
    <property type="protein sequence ID" value="POS85778.1"/>
    <property type="molecule type" value="Genomic_DNA"/>
</dbReference>
<dbReference type="Gene3D" id="3.40.50.1820">
    <property type="entry name" value="alpha/beta hydrolase"/>
    <property type="match status" value="1"/>
</dbReference>
<evidence type="ECO:0000313" key="2">
    <source>
        <dbReference type="Proteomes" id="UP000237438"/>
    </source>
</evidence>
<dbReference type="STRING" id="225359.A0A2S4PUR2"/>
<dbReference type="AlphaFoldDB" id="A0A2S4PUR2"/>
<dbReference type="OrthoDB" id="2152248at2759"/>
<keyword evidence="2" id="KW-1185">Reference proteome</keyword>
<accession>A0A2S4PUR2</accession>
<evidence type="ECO:0000313" key="1">
    <source>
        <dbReference type="EMBL" id="POS85778.1"/>
    </source>
</evidence>
<comment type="caution">
    <text evidence="1">The sequence shown here is derived from an EMBL/GenBank/DDBJ whole genome shotgun (WGS) entry which is preliminary data.</text>
</comment>
<dbReference type="Proteomes" id="UP000237438">
    <property type="component" value="Unassembled WGS sequence"/>
</dbReference>
<gene>
    <name evidence="1" type="ORF">EPUL_001893</name>
</gene>
<reference evidence="1 2" key="1">
    <citation type="submission" date="2017-10" db="EMBL/GenBank/DDBJ databases">
        <title>Development of genomic resources for the powdery mildew, Erysiphe pulchra.</title>
        <authorList>
            <person name="Wadl P.A."/>
            <person name="Mack B.M."/>
            <person name="Moore G."/>
            <person name="Beltz S.B."/>
        </authorList>
    </citation>
    <scope>NUCLEOTIDE SEQUENCE [LARGE SCALE GENOMIC DNA]</scope>
    <source>
        <strain evidence="1">Cflorida</strain>
    </source>
</reference>
<sequence>MESQVSTNHENLSNAISAHAFHIAGIITVVHGLDEVKSTCKLVSCLWLLHPRLQTKESMVQVAKSCISDWNSRLLSGEIGLIAATFDQRNHGSREVDPSANLSWRKGNEKHSIDMFRYKVNAIKKIILIIASILHGTAIDASLLMEHIGSYIFQGSNCPKINDHIILGVSLGGHSAWQVLLNEEKVSCGVVIIGCPDYINTHILKCLLIILLKGLISDRAQRSGRESAGTGFLGSLDFPMSLFSVVQKRDPRGIFFGAREVNVNPSEVEQKSFRTLLEKKLKNKQILVCSGGDDKLVPYRCSEPFLKFLENASTQ</sequence>
<dbReference type="SUPFAM" id="SSF53474">
    <property type="entry name" value="alpha/beta-Hydrolases"/>
    <property type="match status" value="1"/>
</dbReference>
<organism evidence="1 2">
    <name type="scientific">Erysiphe pulchra</name>
    <dbReference type="NCBI Taxonomy" id="225359"/>
    <lineage>
        <taxon>Eukaryota</taxon>
        <taxon>Fungi</taxon>
        <taxon>Dikarya</taxon>
        <taxon>Ascomycota</taxon>
        <taxon>Pezizomycotina</taxon>
        <taxon>Leotiomycetes</taxon>
        <taxon>Erysiphales</taxon>
        <taxon>Erysiphaceae</taxon>
        <taxon>Erysiphe</taxon>
    </lineage>
</organism>
<proteinExistence type="predicted"/>
<feature type="non-terminal residue" evidence="1">
    <location>
        <position position="315"/>
    </location>
</feature>